<dbReference type="HAMAP" id="MF_00601">
    <property type="entry name" value="EutC"/>
    <property type="match status" value="1"/>
</dbReference>
<dbReference type="PIRSF" id="PIRSF018982">
    <property type="entry name" value="EutC"/>
    <property type="match status" value="1"/>
</dbReference>
<feature type="binding site" evidence="5">
    <location>
        <position position="208"/>
    </location>
    <ligand>
        <name>adenosylcob(III)alamin</name>
        <dbReference type="ChEBI" id="CHEBI:18408"/>
    </ligand>
</feature>
<dbReference type="UniPathway" id="UPA00560"/>
<comment type="subcellular location">
    <subcellularLocation>
        <location evidence="5">Bacterial microcompartment</location>
    </subcellularLocation>
</comment>
<dbReference type="Gene3D" id="3.40.50.11240">
    <property type="entry name" value="Ethanolamine ammonia-lyase light chain (EutC)"/>
    <property type="match status" value="1"/>
</dbReference>
<dbReference type="PANTHER" id="PTHR39330">
    <property type="entry name" value="ETHANOLAMINE AMMONIA-LYASE LIGHT CHAIN"/>
    <property type="match status" value="1"/>
</dbReference>
<dbReference type="EMBL" id="LFJC01000003">
    <property type="protein sequence ID" value="PIT03778.1"/>
    <property type="molecule type" value="Genomic_DNA"/>
</dbReference>
<comment type="catalytic activity">
    <reaction evidence="5">
        <text>ethanolamine = acetaldehyde + NH4(+)</text>
        <dbReference type="Rhea" id="RHEA:15313"/>
        <dbReference type="ChEBI" id="CHEBI:15343"/>
        <dbReference type="ChEBI" id="CHEBI:28938"/>
        <dbReference type="ChEBI" id="CHEBI:57603"/>
        <dbReference type="EC" id="4.3.1.7"/>
    </reaction>
</comment>
<dbReference type="GO" id="GO:0009350">
    <property type="term" value="C:ethanolamine ammonia-lyase complex"/>
    <property type="evidence" value="ECO:0007669"/>
    <property type="project" value="UniProtKB-UniRule"/>
</dbReference>
<dbReference type="InterPro" id="IPR042251">
    <property type="entry name" value="EutC_C"/>
</dbReference>
<keyword evidence="2 5" id="KW-0456">Lyase</keyword>
<evidence type="ECO:0000256" key="4">
    <source>
        <dbReference type="ARBA" id="ARBA00024446"/>
    </source>
</evidence>
<sequence length="261" mass="27564">MSDKSAPARPTIDLRSFTPARVALGRSGASVPTKPLLDFTLDHARARDAVHAAFDAPRLVSDLHAQGLVVTEVRSQALDRREYLRRPDLGRRLDAEAAEVLAQSAAEPCQLALVIGDGLSAAAVHAHAVALVRRLLPLLAEGEHVALGHVVVASGARVALGDEIGAILGARMVVMLIGERPGLSAPDSLGAYLTFAPKPGRTDAERNCVSNIHKAGLSYDEGAFKIAWLVREGLAREVSGVALKDESADRAPRRIGTFSAC</sequence>
<evidence type="ECO:0000256" key="2">
    <source>
        <dbReference type="ARBA" id="ARBA00023239"/>
    </source>
</evidence>
<dbReference type="AlphaFoldDB" id="A0A2M6UGW1"/>
<reference evidence="6 7" key="1">
    <citation type="submission" date="2015-06" db="EMBL/GenBank/DDBJ databases">
        <title>Comparative genome analysis of nirS-carrying Bradyrhizobium sp. strains.</title>
        <authorList>
            <person name="Ishii S."/>
            <person name="Jang J."/>
            <person name="Nishizawa T."/>
            <person name="Senoo K."/>
        </authorList>
    </citation>
    <scope>NUCLEOTIDE SEQUENCE [LARGE SCALE GENOMIC DNA]</scope>
    <source>
        <strain evidence="6 7">TSA1</strain>
    </source>
</reference>
<dbReference type="GO" id="GO:0046336">
    <property type="term" value="P:ethanolamine catabolic process"/>
    <property type="evidence" value="ECO:0007669"/>
    <property type="project" value="UniProtKB-UniRule"/>
</dbReference>
<gene>
    <name evidence="5" type="primary">eutC</name>
    <name evidence="6" type="ORF">TSA1_25665</name>
</gene>
<dbReference type="GO" id="GO:0006520">
    <property type="term" value="P:amino acid metabolic process"/>
    <property type="evidence" value="ECO:0007669"/>
    <property type="project" value="InterPro"/>
</dbReference>
<comment type="caution">
    <text evidence="6">The sequence shown here is derived from an EMBL/GenBank/DDBJ whole genome shotgun (WGS) entry which is preliminary data.</text>
</comment>
<evidence type="ECO:0000313" key="6">
    <source>
        <dbReference type="EMBL" id="PIT03778.1"/>
    </source>
</evidence>
<comment type="subunit">
    <text evidence="5">The basic unit is a heterodimer which dimerizes to form tetramers. The heterotetramers trimerize; 6 large subunits form a core ring with 6 small subunits projecting outwards.</text>
</comment>
<dbReference type="GO" id="GO:0031419">
    <property type="term" value="F:cobalamin binding"/>
    <property type="evidence" value="ECO:0007669"/>
    <property type="project" value="UniProtKB-UniRule"/>
</dbReference>
<protein>
    <recommendedName>
        <fullName evidence="5">Ethanolamine ammonia-lyase small subunit</fullName>
        <shortName evidence="5">EAL small subunit</shortName>
        <ecNumber evidence="5">4.3.1.7</ecNumber>
    </recommendedName>
</protein>
<dbReference type="NCBIfam" id="NF003971">
    <property type="entry name" value="PRK05465.1"/>
    <property type="match status" value="1"/>
</dbReference>
<keyword evidence="4 5" id="KW-1283">Bacterial microcompartment</keyword>
<keyword evidence="7" id="KW-1185">Reference proteome</keyword>
<dbReference type="Pfam" id="PF05985">
    <property type="entry name" value="EutC"/>
    <property type="match status" value="1"/>
</dbReference>
<dbReference type="RefSeq" id="WP_100178906.1">
    <property type="nucleotide sequence ID" value="NZ_LFJC01000003.1"/>
</dbReference>
<dbReference type="Gene3D" id="1.10.30.40">
    <property type="entry name" value="Ethanolamine ammonia-lyase light chain (EutC), N-terminal domain"/>
    <property type="match status" value="1"/>
</dbReference>
<comment type="cofactor">
    <cofactor evidence="5">
        <name>adenosylcob(III)alamin</name>
        <dbReference type="ChEBI" id="CHEBI:18408"/>
    </cofactor>
    <text evidence="5">Binds between the large and small subunits.</text>
</comment>
<dbReference type="GO" id="GO:0031471">
    <property type="term" value="C:ethanolamine degradation polyhedral organelle"/>
    <property type="evidence" value="ECO:0007669"/>
    <property type="project" value="UniProtKB-UniRule"/>
</dbReference>
<accession>A0A2M6UGW1</accession>
<name>A0A2M6UGW1_9BRAD</name>
<dbReference type="EC" id="4.3.1.7" evidence="5"/>
<dbReference type="Proteomes" id="UP000228930">
    <property type="component" value="Unassembled WGS sequence"/>
</dbReference>
<evidence type="ECO:0000313" key="7">
    <source>
        <dbReference type="Proteomes" id="UP000228930"/>
    </source>
</evidence>
<evidence type="ECO:0000256" key="5">
    <source>
        <dbReference type="HAMAP-Rule" id="MF_00601"/>
    </source>
</evidence>
<feature type="binding site" evidence="5">
    <location>
        <position position="158"/>
    </location>
    <ligand>
        <name>adenosylcob(III)alamin</name>
        <dbReference type="ChEBI" id="CHEBI:18408"/>
    </ligand>
</feature>
<comment type="pathway">
    <text evidence="5">Amine and polyamine degradation; ethanolamine degradation.</text>
</comment>
<organism evidence="6 7">
    <name type="scientific">Bradyrhizobium nitroreducens</name>
    <dbReference type="NCBI Taxonomy" id="709803"/>
    <lineage>
        <taxon>Bacteria</taxon>
        <taxon>Pseudomonadati</taxon>
        <taxon>Pseudomonadota</taxon>
        <taxon>Alphaproteobacteria</taxon>
        <taxon>Hyphomicrobiales</taxon>
        <taxon>Nitrobacteraceae</taxon>
        <taxon>Bradyrhizobium</taxon>
    </lineage>
</organism>
<dbReference type="InterPro" id="IPR009246">
    <property type="entry name" value="EutC"/>
</dbReference>
<evidence type="ECO:0000256" key="1">
    <source>
        <dbReference type="ARBA" id="ARBA00022628"/>
    </source>
</evidence>
<feature type="binding site" evidence="5">
    <location>
        <position position="179"/>
    </location>
    <ligand>
        <name>adenosylcob(III)alamin</name>
        <dbReference type="ChEBI" id="CHEBI:18408"/>
    </ligand>
</feature>
<comment type="similarity">
    <text evidence="5">Belongs to the EutC family.</text>
</comment>
<keyword evidence="1 5" id="KW-0846">Cobalamin</keyword>
<dbReference type="InterPro" id="IPR042255">
    <property type="entry name" value="EutC_N"/>
</dbReference>
<proteinExistence type="inferred from homology"/>
<comment type="function">
    <text evidence="5">Catalyzes the deamination of various vicinal amino-alcohols to oxo compounds. Allows this organism to utilize ethanolamine as the sole source of nitrogen and carbon in the presence of external vitamin B12.</text>
</comment>
<evidence type="ECO:0000256" key="3">
    <source>
        <dbReference type="ARBA" id="ARBA00023285"/>
    </source>
</evidence>
<keyword evidence="3 5" id="KW-0170">Cobalt</keyword>
<dbReference type="PANTHER" id="PTHR39330:SF1">
    <property type="entry name" value="ETHANOLAMINE AMMONIA-LYASE SMALL SUBUNIT"/>
    <property type="match status" value="1"/>
</dbReference>
<dbReference type="GO" id="GO:0008851">
    <property type="term" value="F:ethanolamine ammonia-lyase activity"/>
    <property type="evidence" value="ECO:0007669"/>
    <property type="project" value="UniProtKB-UniRule"/>
</dbReference>